<keyword evidence="7 15" id="KW-0406">Ion transport</keyword>
<reference evidence="19" key="1">
    <citation type="journal article" date="2023" name="G3 (Bethesda)">
        <title>A reference genome for the long-term kleptoplast-retaining sea slug Elysia crispata morphotype clarki.</title>
        <authorList>
            <person name="Eastman K.E."/>
            <person name="Pendleton A.L."/>
            <person name="Shaikh M.A."/>
            <person name="Suttiyut T."/>
            <person name="Ogas R."/>
            <person name="Tomko P."/>
            <person name="Gavelis G."/>
            <person name="Widhalm J.R."/>
            <person name="Wisecaver J.H."/>
        </authorList>
    </citation>
    <scope>NUCLEOTIDE SEQUENCE</scope>
    <source>
        <strain evidence="19">ECLA1</strain>
    </source>
</reference>
<evidence type="ECO:0000256" key="12">
    <source>
        <dbReference type="ARBA" id="ARBA00023286"/>
    </source>
</evidence>
<evidence type="ECO:0000313" key="19">
    <source>
        <dbReference type="EMBL" id="KAK3786626.1"/>
    </source>
</evidence>
<dbReference type="InterPro" id="IPR036719">
    <property type="entry name" value="Neuro-gated_channel_TM_sf"/>
</dbReference>
<dbReference type="GO" id="GO:0022848">
    <property type="term" value="F:acetylcholine-gated monoatomic cation-selective channel activity"/>
    <property type="evidence" value="ECO:0007669"/>
    <property type="project" value="InterPro"/>
</dbReference>
<dbReference type="PRINTS" id="PR00254">
    <property type="entry name" value="NICOTINICR"/>
</dbReference>
<dbReference type="FunFam" id="1.20.58.390:FF:000043">
    <property type="entry name" value="AcetylCholine Receptor"/>
    <property type="match status" value="1"/>
</dbReference>
<evidence type="ECO:0000256" key="11">
    <source>
        <dbReference type="ARBA" id="ARBA00023180"/>
    </source>
</evidence>
<dbReference type="InterPro" id="IPR018000">
    <property type="entry name" value="Neurotransmitter_ion_chnl_CS"/>
</dbReference>
<feature type="compositionally biased region" description="Basic residues" evidence="16">
    <location>
        <begin position="340"/>
        <end position="355"/>
    </location>
</feature>
<evidence type="ECO:0000256" key="14">
    <source>
        <dbReference type="ARBA" id="ARBA00034099"/>
    </source>
</evidence>
<evidence type="ECO:0000256" key="8">
    <source>
        <dbReference type="ARBA" id="ARBA00023136"/>
    </source>
</evidence>
<evidence type="ECO:0000256" key="10">
    <source>
        <dbReference type="ARBA" id="ARBA00023170"/>
    </source>
</evidence>
<dbReference type="InterPro" id="IPR006201">
    <property type="entry name" value="Neur_channel"/>
</dbReference>
<keyword evidence="4 15" id="KW-0812">Transmembrane</keyword>
<comment type="similarity">
    <text evidence="1">Belongs to the ligand-gated ion channel (TC 1.A.9) family. Acetylcholine receptor (TC 1.A.9.1) subfamily.</text>
</comment>
<dbReference type="Gene3D" id="2.70.170.10">
    <property type="entry name" value="Neurotransmitter-gated ion-channel ligand-binding domain"/>
    <property type="match status" value="1"/>
</dbReference>
<keyword evidence="3" id="KW-1003">Cell membrane</keyword>
<evidence type="ECO:0000313" key="20">
    <source>
        <dbReference type="Proteomes" id="UP001283361"/>
    </source>
</evidence>
<dbReference type="GO" id="GO:0004888">
    <property type="term" value="F:transmembrane signaling receptor activity"/>
    <property type="evidence" value="ECO:0007669"/>
    <property type="project" value="InterPro"/>
</dbReference>
<comment type="subcellular location">
    <subcellularLocation>
        <location evidence="14">Synaptic cell membrane</location>
        <topology evidence="14">Multi-pass membrane protein</topology>
    </subcellularLocation>
</comment>
<evidence type="ECO:0000256" key="2">
    <source>
        <dbReference type="ARBA" id="ARBA00022448"/>
    </source>
</evidence>
<sequence>MLTDEQRLLRDLTWNYDPAVRPVFDAKTPVIIKLGITLTQVIDVDEKNQVLTTNIWLDQEWHDEKLVWNMTDYNNITILRVPCDFIWLPDIVLYNSVDNHNKGYMKSLAMVHDDGNVFWPPIVRMRSSCKMDITYFPFDDQLCGLKLGSWAYDGFQVDVTNRSENVDLSNYVDNGEWELLGTKVIRRVKQYTCCPEPYIDVTFYIMIRRRVLYYFLNVIIPCMMLSSLSLTGFLLPPESGEKVTLGLTVLLAFSVFMLLVAENMPPTSEYIPLIGIYLTVIMAMSALSVAVSVFVLNCHHRGTSMRRPPGCVRAFSCFVARVLRMRLMHIKEVDSGLRSHTSHAKSPRRNRRSPRQKVNSGITSVSRGRKPLCCMSSPSDASNADTHTSGGCKDVSSKKSLMNRQNNGIQYRHPPNDEGSNNANVFHQNSDLCGVDNDGEEENSTPRFNIGSARSCQLLADDAASTAPLHRAPAACSVPSSPTRSCCPPPPPPPISPRQLSPNPDCSWCADFRESGEFAVLGQQPSATSSNVGESRKTHMEAQILYYLRAVLETFDKGQGERIAVLEWQEVARVLDKFFFWLFVLITSLTTVFLLLLSPITKEVEFPEE</sequence>
<dbReference type="InterPro" id="IPR002394">
    <property type="entry name" value="Nicotinic_acetylcholine_rcpt"/>
</dbReference>
<keyword evidence="6" id="KW-0770">Synapse</keyword>
<dbReference type="InterPro" id="IPR038050">
    <property type="entry name" value="Neuro_actylchol_rec"/>
</dbReference>
<gene>
    <name evidence="19" type="ORF">RRG08_027584</name>
</gene>
<evidence type="ECO:0000259" key="18">
    <source>
        <dbReference type="Pfam" id="PF02932"/>
    </source>
</evidence>
<feature type="region of interest" description="Disordered" evidence="16">
    <location>
        <begin position="334"/>
        <end position="400"/>
    </location>
</feature>
<keyword evidence="5 15" id="KW-1133">Transmembrane helix</keyword>
<dbReference type="Pfam" id="PF02932">
    <property type="entry name" value="Neur_chan_memb"/>
    <property type="match status" value="1"/>
</dbReference>
<keyword evidence="2 15" id="KW-0813">Transport</keyword>
<dbReference type="InterPro" id="IPR006202">
    <property type="entry name" value="Neur_chan_lig-bd"/>
</dbReference>
<dbReference type="PRINTS" id="PR00252">
    <property type="entry name" value="NRIONCHANNEL"/>
</dbReference>
<evidence type="ECO:0000256" key="4">
    <source>
        <dbReference type="ARBA" id="ARBA00022692"/>
    </source>
</evidence>
<name>A0AAE1AGE9_9GAST</name>
<protein>
    <submittedName>
        <fullName evidence="19">Uncharacterized protein</fullName>
    </submittedName>
</protein>
<dbReference type="SUPFAM" id="SSF90112">
    <property type="entry name" value="Neurotransmitter-gated ion-channel transmembrane pore"/>
    <property type="match status" value="1"/>
</dbReference>
<dbReference type="SUPFAM" id="SSF63712">
    <property type="entry name" value="Nicotinic receptor ligand binding domain-like"/>
    <property type="match status" value="1"/>
</dbReference>
<dbReference type="AlphaFoldDB" id="A0AAE1AGE9"/>
<keyword evidence="8 15" id="KW-0472">Membrane</keyword>
<feature type="domain" description="Neurotransmitter-gated ion-channel transmembrane" evidence="18">
    <location>
        <begin position="218"/>
        <end position="388"/>
    </location>
</feature>
<dbReference type="CDD" id="cd19051">
    <property type="entry name" value="LGIC_TM_cation"/>
    <property type="match status" value="1"/>
</dbReference>
<keyword evidence="10" id="KW-0675">Receptor</keyword>
<feature type="compositionally biased region" description="Polar residues" evidence="16">
    <location>
        <begin position="376"/>
        <end position="389"/>
    </location>
</feature>
<keyword evidence="12" id="KW-1071">Ligand-gated ion channel</keyword>
<evidence type="ECO:0000256" key="13">
    <source>
        <dbReference type="ARBA" id="ARBA00023303"/>
    </source>
</evidence>
<accession>A0AAE1AGE9</accession>
<keyword evidence="13 15" id="KW-0407">Ion channel</keyword>
<evidence type="ECO:0000256" key="3">
    <source>
        <dbReference type="ARBA" id="ARBA00022475"/>
    </source>
</evidence>
<dbReference type="InterPro" id="IPR036734">
    <property type="entry name" value="Neur_chan_lig-bd_sf"/>
</dbReference>
<keyword evidence="11" id="KW-0325">Glycoprotein</keyword>
<evidence type="ECO:0000256" key="9">
    <source>
        <dbReference type="ARBA" id="ARBA00023157"/>
    </source>
</evidence>
<organism evidence="19 20">
    <name type="scientific">Elysia crispata</name>
    <name type="common">lettuce slug</name>
    <dbReference type="NCBI Taxonomy" id="231223"/>
    <lineage>
        <taxon>Eukaryota</taxon>
        <taxon>Metazoa</taxon>
        <taxon>Spiralia</taxon>
        <taxon>Lophotrochozoa</taxon>
        <taxon>Mollusca</taxon>
        <taxon>Gastropoda</taxon>
        <taxon>Heterobranchia</taxon>
        <taxon>Euthyneura</taxon>
        <taxon>Panpulmonata</taxon>
        <taxon>Sacoglossa</taxon>
        <taxon>Placobranchoidea</taxon>
        <taxon>Plakobranchidae</taxon>
        <taxon>Elysia</taxon>
    </lineage>
</organism>
<feature type="transmembrane region" description="Helical" evidence="15">
    <location>
        <begin position="211"/>
        <end position="231"/>
    </location>
</feature>
<evidence type="ECO:0000256" key="16">
    <source>
        <dbReference type="SAM" id="MobiDB-lite"/>
    </source>
</evidence>
<evidence type="ECO:0000259" key="17">
    <source>
        <dbReference type="Pfam" id="PF02931"/>
    </source>
</evidence>
<proteinExistence type="inferred from homology"/>
<evidence type="ECO:0000256" key="6">
    <source>
        <dbReference type="ARBA" id="ARBA00023018"/>
    </source>
</evidence>
<dbReference type="Gene3D" id="1.20.58.390">
    <property type="entry name" value="Neurotransmitter-gated ion-channel transmembrane domain"/>
    <property type="match status" value="2"/>
</dbReference>
<dbReference type="GO" id="GO:0045211">
    <property type="term" value="C:postsynaptic membrane"/>
    <property type="evidence" value="ECO:0007669"/>
    <property type="project" value="InterPro"/>
</dbReference>
<dbReference type="NCBIfam" id="TIGR00860">
    <property type="entry name" value="LIC"/>
    <property type="match status" value="1"/>
</dbReference>
<dbReference type="CDD" id="cd18997">
    <property type="entry name" value="LGIC_ECD_nAChR"/>
    <property type="match status" value="1"/>
</dbReference>
<evidence type="ECO:0000256" key="1">
    <source>
        <dbReference type="ARBA" id="ARBA00009237"/>
    </source>
</evidence>
<feature type="compositionally biased region" description="Polar residues" evidence="16">
    <location>
        <begin position="356"/>
        <end position="366"/>
    </location>
</feature>
<dbReference type="PROSITE" id="PS00236">
    <property type="entry name" value="NEUROTR_ION_CHANNEL"/>
    <property type="match status" value="1"/>
</dbReference>
<feature type="transmembrane region" description="Helical" evidence="15">
    <location>
        <begin position="273"/>
        <end position="296"/>
    </location>
</feature>
<dbReference type="FunFam" id="2.70.170.10:FF:000016">
    <property type="entry name" value="Nicotinic acetylcholine receptor subunit"/>
    <property type="match status" value="1"/>
</dbReference>
<dbReference type="Pfam" id="PF02931">
    <property type="entry name" value="Neur_chan_LBD"/>
    <property type="match status" value="1"/>
</dbReference>
<dbReference type="InterPro" id="IPR006029">
    <property type="entry name" value="Neurotrans-gated_channel_TM"/>
</dbReference>
<keyword evidence="9" id="KW-1015">Disulfide bond</keyword>
<comment type="caution">
    <text evidence="19">The sequence shown here is derived from an EMBL/GenBank/DDBJ whole genome shotgun (WGS) entry which is preliminary data.</text>
</comment>
<feature type="domain" description="Neurotransmitter-gated ion-channel ligand-binding" evidence="17">
    <location>
        <begin position="5"/>
        <end position="211"/>
    </location>
</feature>
<feature type="transmembrane region" description="Helical" evidence="15">
    <location>
        <begin position="243"/>
        <end position="261"/>
    </location>
</feature>
<feature type="transmembrane region" description="Helical" evidence="15">
    <location>
        <begin position="578"/>
        <end position="597"/>
    </location>
</feature>
<keyword evidence="20" id="KW-1185">Reference proteome</keyword>
<dbReference type="EMBL" id="JAWDGP010001951">
    <property type="protein sequence ID" value="KAK3786626.1"/>
    <property type="molecule type" value="Genomic_DNA"/>
</dbReference>
<evidence type="ECO:0000256" key="15">
    <source>
        <dbReference type="RuleBase" id="RU000687"/>
    </source>
</evidence>
<evidence type="ECO:0000256" key="7">
    <source>
        <dbReference type="ARBA" id="ARBA00023065"/>
    </source>
</evidence>
<dbReference type="Proteomes" id="UP001283361">
    <property type="component" value="Unassembled WGS sequence"/>
</dbReference>
<evidence type="ECO:0000256" key="5">
    <source>
        <dbReference type="ARBA" id="ARBA00022989"/>
    </source>
</evidence>
<dbReference type="PANTHER" id="PTHR18945">
    <property type="entry name" value="NEUROTRANSMITTER GATED ION CHANNEL"/>
    <property type="match status" value="1"/>
</dbReference>